<dbReference type="RefSeq" id="WP_323296172.1">
    <property type="nucleotide sequence ID" value="NZ_JAYFUM010000008.1"/>
</dbReference>
<proteinExistence type="predicted"/>
<dbReference type="PANTHER" id="PTHR48079:SF6">
    <property type="entry name" value="NAD(P)-BINDING DOMAIN-CONTAINING PROTEIN-RELATED"/>
    <property type="match status" value="1"/>
</dbReference>
<accession>A0ABU5Q853</accession>
<organism evidence="2 3">
    <name type="scientific">Arcicella rigui</name>
    <dbReference type="NCBI Taxonomy" id="797020"/>
    <lineage>
        <taxon>Bacteria</taxon>
        <taxon>Pseudomonadati</taxon>
        <taxon>Bacteroidota</taxon>
        <taxon>Cytophagia</taxon>
        <taxon>Cytophagales</taxon>
        <taxon>Flectobacillaceae</taxon>
        <taxon>Arcicella</taxon>
    </lineage>
</organism>
<dbReference type="EMBL" id="JAYFUM010000008">
    <property type="protein sequence ID" value="MEA5139009.1"/>
    <property type="molecule type" value="Genomic_DNA"/>
</dbReference>
<evidence type="ECO:0000259" key="1">
    <source>
        <dbReference type="Pfam" id="PF01370"/>
    </source>
</evidence>
<name>A0ABU5Q853_9BACT</name>
<reference evidence="2 3" key="1">
    <citation type="submission" date="2023-12" db="EMBL/GenBank/DDBJ databases">
        <title>Novel species of the genus Arcicella isolated from rivers.</title>
        <authorList>
            <person name="Lu H."/>
        </authorList>
    </citation>
    <scope>NUCLEOTIDE SEQUENCE [LARGE SCALE GENOMIC DNA]</scope>
    <source>
        <strain evidence="2 3">KCTC 23307</strain>
    </source>
</reference>
<keyword evidence="3" id="KW-1185">Reference proteome</keyword>
<protein>
    <submittedName>
        <fullName evidence="2">SDR family NAD(P)-dependent oxidoreductase</fullName>
    </submittedName>
</protein>
<gene>
    <name evidence="2" type="ORF">VB248_07685</name>
</gene>
<dbReference type="InterPro" id="IPR051783">
    <property type="entry name" value="NAD(P)-dependent_oxidoreduct"/>
</dbReference>
<dbReference type="Proteomes" id="UP001302949">
    <property type="component" value="Unassembled WGS sequence"/>
</dbReference>
<dbReference type="InterPro" id="IPR036291">
    <property type="entry name" value="NAD(P)-bd_dom_sf"/>
</dbReference>
<dbReference type="SUPFAM" id="SSF51735">
    <property type="entry name" value="NAD(P)-binding Rossmann-fold domains"/>
    <property type="match status" value="1"/>
</dbReference>
<feature type="domain" description="NAD-dependent epimerase/dehydratase" evidence="1">
    <location>
        <begin position="8"/>
        <end position="236"/>
    </location>
</feature>
<comment type="caution">
    <text evidence="2">The sequence shown here is derived from an EMBL/GenBank/DDBJ whole genome shotgun (WGS) entry which is preliminary data.</text>
</comment>
<evidence type="ECO:0000313" key="3">
    <source>
        <dbReference type="Proteomes" id="UP001302949"/>
    </source>
</evidence>
<evidence type="ECO:0000313" key="2">
    <source>
        <dbReference type="EMBL" id="MEA5139009.1"/>
    </source>
</evidence>
<sequence length="338" mass="38091">MIQEPKNILITGITGLVGSFVAKRFLKAGYQVIGLKRNNSDMSLIEDIQSQILWHEADVLDVLALEKIIAEVDWVVHTAAIVSFAPKDRDLMFKTNIEGTANVVNSCLSQNVKKLCFVSSVAALGRKVPDENAVKAVIEIDEKATWEESPLNSNYAKSKYLAEMEVWRGFSEGLNCVIVNPSLILGEANWNKSSTQLFRYANEEHRYYPNGTLNYVDIEDVAESIFQLMRSDISGERFILNAGSITYKDFFEKTALLLGKKAPKKSISKMLTAILWRVEALKSKFTGNAPLLTKETAISANHHFFYKNQKLKNSIGFSFKNLDESLERICSKLKEKYN</sequence>
<dbReference type="PANTHER" id="PTHR48079">
    <property type="entry name" value="PROTEIN YEEZ"/>
    <property type="match status" value="1"/>
</dbReference>
<dbReference type="Pfam" id="PF01370">
    <property type="entry name" value="Epimerase"/>
    <property type="match status" value="1"/>
</dbReference>
<dbReference type="InterPro" id="IPR001509">
    <property type="entry name" value="Epimerase_deHydtase"/>
</dbReference>
<dbReference type="Gene3D" id="3.40.50.720">
    <property type="entry name" value="NAD(P)-binding Rossmann-like Domain"/>
    <property type="match status" value="1"/>
</dbReference>